<sequence>MPVYEYRCSDCGHSFERMVRFSDAHQRPECPHCHSPQTEKKLSTIAASFSSAGGSASSGGSSCGGGGRFT</sequence>
<evidence type="ECO:0000313" key="3">
    <source>
        <dbReference type="EMBL" id="GAP19196.1"/>
    </source>
</evidence>
<dbReference type="STRING" id="229921.ADN01_03730"/>
<feature type="domain" description="Putative regulatory protein FmdB zinc ribbon" evidence="2">
    <location>
        <begin position="1"/>
        <end position="43"/>
    </location>
</feature>
<organism evidence="3">
    <name type="scientific">Levilinea saccharolytica</name>
    <dbReference type="NCBI Taxonomy" id="229921"/>
    <lineage>
        <taxon>Bacteria</taxon>
        <taxon>Bacillati</taxon>
        <taxon>Chloroflexota</taxon>
        <taxon>Anaerolineae</taxon>
        <taxon>Anaerolineales</taxon>
        <taxon>Anaerolineaceae</taxon>
        <taxon>Levilinea</taxon>
    </lineage>
</organism>
<feature type="compositionally biased region" description="Low complexity" evidence="1">
    <location>
        <begin position="50"/>
        <end position="60"/>
    </location>
</feature>
<dbReference type="RefSeq" id="WP_062419495.1">
    <property type="nucleotide sequence ID" value="NZ_BBXZ01000165.1"/>
</dbReference>
<evidence type="ECO:0000313" key="5">
    <source>
        <dbReference type="Proteomes" id="UP000050501"/>
    </source>
</evidence>
<gene>
    <name evidence="4" type="ORF">ADN01_03730</name>
    <name evidence="3" type="ORF">LSAC_03096</name>
</gene>
<dbReference type="OrthoDB" id="9813321at2"/>
<name>A0A0N0RD27_9CHLR</name>
<dbReference type="PANTHER" id="PTHR34404">
    <property type="entry name" value="REGULATORY PROTEIN, FMDB FAMILY"/>
    <property type="match status" value="1"/>
</dbReference>
<dbReference type="AlphaFoldDB" id="A0A0N0RD27"/>
<protein>
    <submittedName>
        <fullName evidence="3">Putative regulatory protein, FmdB family</fullName>
    </submittedName>
</protein>
<dbReference type="Proteomes" id="UP000050501">
    <property type="component" value="Unassembled WGS sequence"/>
</dbReference>
<dbReference type="PANTHER" id="PTHR34404:SF3">
    <property type="entry name" value="REGULATORY PROTEIN, FMDB FAMILY"/>
    <property type="match status" value="1"/>
</dbReference>
<dbReference type="PATRIC" id="fig|229921.5.peg.2381"/>
<dbReference type="InterPro" id="IPR013429">
    <property type="entry name" value="Regulatory_FmdB_Zinc_ribbon"/>
</dbReference>
<dbReference type="Pfam" id="PF09723">
    <property type="entry name" value="Zn_ribbon_8"/>
    <property type="match status" value="1"/>
</dbReference>
<evidence type="ECO:0000256" key="1">
    <source>
        <dbReference type="SAM" id="MobiDB-lite"/>
    </source>
</evidence>
<dbReference type="EMBL" id="DF967975">
    <property type="protein sequence ID" value="GAP19196.1"/>
    <property type="molecule type" value="Genomic_DNA"/>
</dbReference>
<dbReference type="NCBIfam" id="TIGR02605">
    <property type="entry name" value="CxxC_CxxC_SSSS"/>
    <property type="match status" value="1"/>
</dbReference>
<reference evidence="4 5" key="2">
    <citation type="submission" date="2015-07" db="EMBL/GenBank/DDBJ databases">
        <title>Genome sequence of Levilinea saccharolytica DSM 16555.</title>
        <authorList>
            <person name="Hemp J."/>
            <person name="Ward L.M."/>
            <person name="Pace L.A."/>
            <person name="Fischer W.W."/>
        </authorList>
    </citation>
    <scope>NUCLEOTIDE SEQUENCE [LARGE SCALE GENOMIC DNA]</scope>
    <source>
        <strain evidence="4 5">KIBI-1</strain>
    </source>
</reference>
<feature type="region of interest" description="Disordered" evidence="1">
    <location>
        <begin position="50"/>
        <end position="70"/>
    </location>
</feature>
<reference evidence="3" key="1">
    <citation type="journal article" date="2015" name="Genome Announc.">
        <title>Draft Genome Sequences of Anaerolinea thermolimosa IMO-1, Bellilinea caldifistulae GOMI-1, Leptolinea tardivitalis YMTK-2, Levilinea saccharolytica KIBI-1, Longilinea arvoryzae KOME-1, Previously Described as Members of the Class Anaerolineae (Chloroflexi).</title>
        <authorList>
            <person name="Matsuura N."/>
            <person name="Tourlousse M.D."/>
            <person name="Ohashi A."/>
            <person name="Hugenholtz P."/>
            <person name="Sekiguchi Y."/>
        </authorList>
    </citation>
    <scope>NUCLEOTIDE SEQUENCE</scope>
    <source>
        <strain evidence="3">KIBI-1</strain>
    </source>
</reference>
<evidence type="ECO:0000259" key="2">
    <source>
        <dbReference type="SMART" id="SM00834"/>
    </source>
</evidence>
<accession>A0A0N0RD27</accession>
<feature type="compositionally biased region" description="Gly residues" evidence="1">
    <location>
        <begin position="61"/>
        <end position="70"/>
    </location>
</feature>
<dbReference type="Gene3D" id="2.20.28.30">
    <property type="entry name" value="RNA polymerase ii, chain L"/>
    <property type="match status" value="1"/>
</dbReference>
<dbReference type="SMART" id="SM00834">
    <property type="entry name" value="CxxC_CXXC_SSSS"/>
    <property type="match status" value="1"/>
</dbReference>
<dbReference type="EMBL" id="LGCM01000016">
    <property type="protein sequence ID" value="KPL88721.1"/>
    <property type="molecule type" value="Genomic_DNA"/>
</dbReference>
<proteinExistence type="predicted"/>
<keyword evidence="5" id="KW-1185">Reference proteome</keyword>
<evidence type="ECO:0000313" key="4">
    <source>
        <dbReference type="EMBL" id="KPL88721.1"/>
    </source>
</evidence>